<keyword evidence="5 6" id="KW-0472">Membrane</keyword>
<protein>
    <submittedName>
        <fullName evidence="9">DUF2179 domain-containing protein</fullName>
    </submittedName>
</protein>
<evidence type="ECO:0000256" key="2">
    <source>
        <dbReference type="ARBA" id="ARBA00022475"/>
    </source>
</evidence>
<comment type="subcellular location">
    <subcellularLocation>
        <location evidence="1">Cell membrane</location>
        <topology evidence="1">Multi-pass membrane protein</topology>
    </subcellularLocation>
</comment>
<evidence type="ECO:0000256" key="4">
    <source>
        <dbReference type="ARBA" id="ARBA00022989"/>
    </source>
</evidence>
<gene>
    <name evidence="9" type="ORF">IAD49_04310</name>
</gene>
<evidence type="ECO:0000256" key="6">
    <source>
        <dbReference type="SAM" id="Phobius"/>
    </source>
</evidence>
<evidence type="ECO:0000313" key="9">
    <source>
        <dbReference type="EMBL" id="HIU22783.1"/>
    </source>
</evidence>
<dbReference type="InterPro" id="IPR019264">
    <property type="entry name" value="DUF2179"/>
</dbReference>
<proteinExistence type="predicted"/>
<evidence type="ECO:0000256" key="5">
    <source>
        <dbReference type="ARBA" id="ARBA00023136"/>
    </source>
</evidence>
<feature type="domain" description="DUF5698" evidence="8">
    <location>
        <begin position="21"/>
        <end position="78"/>
    </location>
</feature>
<evidence type="ECO:0000313" key="10">
    <source>
        <dbReference type="Proteomes" id="UP000824087"/>
    </source>
</evidence>
<dbReference type="Pfam" id="PF18955">
    <property type="entry name" value="DUF5698"/>
    <property type="match status" value="1"/>
</dbReference>
<comment type="caution">
    <text evidence="9">The sequence shown here is derived from an EMBL/GenBank/DDBJ whole genome shotgun (WGS) entry which is preliminary data.</text>
</comment>
<name>A0A9D1HUF8_9BACT</name>
<evidence type="ECO:0000259" key="7">
    <source>
        <dbReference type="Pfam" id="PF10035"/>
    </source>
</evidence>
<accession>A0A9D1HUF8</accession>
<dbReference type="InterPro" id="IPR015867">
    <property type="entry name" value="N-reg_PII/ATP_PRibTrfase_C"/>
</dbReference>
<dbReference type="Proteomes" id="UP000824087">
    <property type="component" value="Unassembled WGS sequence"/>
</dbReference>
<dbReference type="InterPro" id="IPR044035">
    <property type="entry name" value="DUF5698"/>
</dbReference>
<reference evidence="9" key="1">
    <citation type="submission" date="2020-10" db="EMBL/GenBank/DDBJ databases">
        <authorList>
            <person name="Gilroy R."/>
        </authorList>
    </citation>
    <scope>NUCLEOTIDE SEQUENCE</scope>
    <source>
        <strain evidence="9">CHK197-8231</strain>
    </source>
</reference>
<dbReference type="PANTHER" id="PTHR40060:SF1">
    <property type="entry name" value="UPF0316 PROTEIN YEBE"/>
    <property type="match status" value="1"/>
</dbReference>
<dbReference type="InterPro" id="IPR022930">
    <property type="entry name" value="UPF0316"/>
</dbReference>
<sequence>MQIVIYFTIFISKVIENSLATLRLIVVANGKKLLGAFLQFAIALVWVIVTGMVVVNLTKDPLKIVFFALGSFVGSYCGSLIEEKLAMGDSMLIGITKKDNEDILTSAIRDEGYAVTVLEGNGLEQTSSVLMIVVPRKKRNTVVRMIKNIDHKSMIVTEKIGIVHGGYTKK</sequence>
<dbReference type="AlphaFoldDB" id="A0A9D1HUF8"/>
<evidence type="ECO:0000259" key="8">
    <source>
        <dbReference type="Pfam" id="PF18955"/>
    </source>
</evidence>
<feature type="transmembrane region" description="Helical" evidence="6">
    <location>
        <begin position="6"/>
        <end position="26"/>
    </location>
</feature>
<dbReference type="Pfam" id="PF10035">
    <property type="entry name" value="DUF2179"/>
    <property type="match status" value="1"/>
</dbReference>
<organism evidence="9 10">
    <name type="scientific">Candidatus Fimihabitans intestinipullorum</name>
    <dbReference type="NCBI Taxonomy" id="2840820"/>
    <lineage>
        <taxon>Bacteria</taxon>
        <taxon>Bacillati</taxon>
        <taxon>Mycoplasmatota</taxon>
        <taxon>Mycoplasmatota incertae sedis</taxon>
        <taxon>Candidatus Fimihabitans</taxon>
    </lineage>
</organism>
<feature type="transmembrane region" description="Helical" evidence="6">
    <location>
        <begin position="61"/>
        <end position="81"/>
    </location>
</feature>
<keyword evidence="2" id="KW-1003">Cell membrane</keyword>
<keyword evidence="4 6" id="KW-1133">Transmembrane helix</keyword>
<dbReference type="EMBL" id="DVML01000025">
    <property type="protein sequence ID" value="HIU22783.1"/>
    <property type="molecule type" value="Genomic_DNA"/>
</dbReference>
<dbReference type="CDD" id="cd16381">
    <property type="entry name" value="YitT_C_like_1"/>
    <property type="match status" value="1"/>
</dbReference>
<evidence type="ECO:0000256" key="1">
    <source>
        <dbReference type="ARBA" id="ARBA00004651"/>
    </source>
</evidence>
<keyword evidence="3 6" id="KW-0812">Transmembrane</keyword>
<reference evidence="9" key="2">
    <citation type="journal article" date="2021" name="PeerJ">
        <title>Extensive microbial diversity within the chicken gut microbiome revealed by metagenomics and culture.</title>
        <authorList>
            <person name="Gilroy R."/>
            <person name="Ravi A."/>
            <person name="Getino M."/>
            <person name="Pursley I."/>
            <person name="Horton D.L."/>
            <person name="Alikhan N.F."/>
            <person name="Baker D."/>
            <person name="Gharbi K."/>
            <person name="Hall N."/>
            <person name="Watson M."/>
            <person name="Adriaenssens E.M."/>
            <person name="Foster-Nyarko E."/>
            <person name="Jarju S."/>
            <person name="Secka A."/>
            <person name="Antonio M."/>
            <person name="Oren A."/>
            <person name="Chaudhuri R.R."/>
            <person name="La Ragione R."/>
            <person name="Hildebrand F."/>
            <person name="Pallen M.J."/>
        </authorList>
    </citation>
    <scope>NUCLEOTIDE SEQUENCE</scope>
    <source>
        <strain evidence="9">CHK197-8231</strain>
    </source>
</reference>
<evidence type="ECO:0000256" key="3">
    <source>
        <dbReference type="ARBA" id="ARBA00022692"/>
    </source>
</evidence>
<dbReference type="Gene3D" id="3.30.70.120">
    <property type="match status" value="1"/>
</dbReference>
<feature type="transmembrane region" description="Helical" evidence="6">
    <location>
        <begin position="33"/>
        <end position="55"/>
    </location>
</feature>
<dbReference type="PANTHER" id="PTHR40060">
    <property type="entry name" value="UPF0316 PROTEIN YEBE"/>
    <property type="match status" value="1"/>
</dbReference>
<dbReference type="GO" id="GO:0005886">
    <property type="term" value="C:plasma membrane"/>
    <property type="evidence" value="ECO:0007669"/>
    <property type="project" value="UniProtKB-SubCell"/>
</dbReference>
<feature type="domain" description="DUF2179" evidence="7">
    <location>
        <begin position="114"/>
        <end position="165"/>
    </location>
</feature>